<evidence type="ECO:0000256" key="3">
    <source>
        <dbReference type="ARBA" id="ARBA00022801"/>
    </source>
</evidence>
<dbReference type="PANTHER" id="PTHR11559">
    <property type="entry name" value="CARBOXYLESTERASE"/>
    <property type="match status" value="1"/>
</dbReference>
<feature type="non-terminal residue" evidence="8">
    <location>
        <position position="1"/>
    </location>
</feature>
<sequence>SKKVSPLFALRTSVEGEGSVACRYLMFVLYLIVCLVVGTLCQSLTGPVVDTPLGQVRGWERRSRDGRVYQAWTGIPYAQPPVGKLRFQAPKPLQKWSGVLNATGDATPCLQKMNGIVSGSEDCLYLSVYSPKNNRQNMPVLFRVHGGGFQGGNMGTRENADFLMDEDVVLVQIHYRMNGLGFASLGDKVMPGNYGIKDQVMALKWVQQNIASFGGDPKSVTVLGESAGGASSHILLKTPAAEGMVHRALSDSGTINYIWSERKPEIVRNGTLQLAAKLGCRITSSNLEIFECLQGASGEDMIGAMPDGLDGVYSFAPCFEPEDAEDAVIKEDLFELPSNKPWITSNCDGEFLLNIFMMSPNDVSDAMQNLDAYLERVIASRLGYQDPERMREGAAILKKLYFPVMEPLQNFTIELAKVGADTMFFFPALYNLRYHQGPKWYYHFEYIGEITRIELKNFMRKGINVNVAPHAEPKLYYLNERSSYAVSPKETPDDYRMSKRMIKYLVNFAYYDDPTPSGTPTKWDQFKDNQILRITNSENDFMGDQSFYQHLLNILNTWSYVIGWK</sequence>
<evidence type="ECO:0000256" key="5">
    <source>
        <dbReference type="RuleBase" id="RU361235"/>
    </source>
</evidence>
<reference evidence="8" key="1">
    <citation type="journal article" date="2016" name="Gigascience">
        <title>De novo construction of an expanded transcriptome assembly for the western tarnished plant bug, Lygus hesperus.</title>
        <authorList>
            <person name="Tassone E.E."/>
            <person name="Geib S.M."/>
            <person name="Hall B."/>
            <person name="Fabrick J.A."/>
            <person name="Brent C.S."/>
            <person name="Hull J.J."/>
        </authorList>
    </citation>
    <scope>NUCLEOTIDE SEQUENCE</scope>
</reference>
<accession>A0A146LUD8</accession>
<keyword evidence="4" id="KW-0325">Glycoprotein</keyword>
<evidence type="ECO:0000256" key="6">
    <source>
        <dbReference type="SAM" id="Phobius"/>
    </source>
</evidence>
<dbReference type="ESTHER" id="lyghe-a0a0a9ysx1">
    <property type="family name" value="Carb_B_Arthropoda"/>
</dbReference>
<dbReference type="AlphaFoldDB" id="A0A146LUD8"/>
<dbReference type="InterPro" id="IPR050309">
    <property type="entry name" value="Type-B_Carboxylest/Lipase"/>
</dbReference>
<comment type="similarity">
    <text evidence="1 5">Belongs to the type-B carboxylesterase/lipase family.</text>
</comment>
<evidence type="ECO:0000313" key="8">
    <source>
        <dbReference type="EMBL" id="JAQ10342.1"/>
    </source>
</evidence>
<evidence type="ECO:0000256" key="1">
    <source>
        <dbReference type="ARBA" id="ARBA00005964"/>
    </source>
</evidence>
<dbReference type="EMBL" id="GDHC01008287">
    <property type="protein sequence ID" value="JAQ10342.1"/>
    <property type="molecule type" value="Transcribed_RNA"/>
</dbReference>
<evidence type="ECO:0000256" key="4">
    <source>
        <dbReference type="ARBA" id="ARBA00023180"/>
    </source>
</evidence>
<dbReference type="EC" id="3.1.1.-" evidence="5"/>
<feature type="transmembrane region" description="Helical" evidence="6">
    <location>
        <begin position="21"/>
        <end position="40"/>
    </location>
</feature>
<dbReference type="Gene3D" id="3.40.50.1820">
    <property type="entry name" value="alpha/beta hydrolase"/>
    <property type="match status" value="1"/>
</dbReference>
<feature type="domain" description="Carboxylesterase type B" evidence="7">
    <location>
        <begin position="47"/>
        <end position="539"/>
    </location>
</feature>
<dbReference type="InterPro" id="IPR002018">
    <property type="entry name" value="CarbesteraseB"/>
</dbReference>
<dbReference type="Pfam" id="PF00135">
    <property type="entry name" value="COesterase"/>
    <property type="match status" value="1"/>
</dbReference>
<dbReference type="PROSITE" id="PS00122">
    <property type="entry name" value="CARBOXYLESTERASE_B_1"/>
    <property type="match status" value="1"/>
</dbReference>
<dbReference type="InterPro" id="IPR019826">
    <property type="entry name" value="Carboxylesterase_B_AS"/>
</dbReference>
<evidence type="ECO:0000256" key="2">
    <source>
        <dbReference type="ARBA" id="ARBA00022487"/>
    </source>
</evidence>
<organism evidence="8">
    <name type="scientific">Lygus hesperus</name>
    <name type="common">Western plant bug</name>
    <dbReference type="NCBI Taxonomy" id="30085"/>
    <lineage>
        <taxon>Eukaryota</taxon>
        <taxon>Metazoa</taxon>
        <taxon>Ecdysozoa</taxon>
        <taxon>Arthropoda</taxon>
        <taxon>Hexapoda</taxon>
        <taxon>Insecta</taxon>
        <taxon>Pterygota</taxon>
        <taxon>Neoptera</taxon>
        <taxon>Paraneoptera</taxon>
        <taxon>Hemiptera</taxon>
        <taxon>Heteroptera</taxon>
        <taxon>Panheteroptera</taxon>
        <taxon>Cimicomorpha</taxon>
        <taxon>Miridae</taxon>
        <taxon>Mirini</taxon>
        <taxon>Lygus</taxon>
    </lineage>
</organism>
<proteinExistence type="inferred from homology"/>
<dbReference type="InterPro" id="IPR029058">
    <property type="entry name" value="AB_hydrolase_fold"/>
</dbReference>
<dbReference type="SUPFAM" id="SSF53474">
    <property type="entry name" value="alpha/beta-Hydrolases"/>
    <property type="match status" value="1"/>
</dbReference>
<dbReference type="EMBL" id="GDHC01001658">
    <property type="protein sequence ID" value="JAQ16971.1"/>
    <property type="molecule type" value="Transcribed_RNA"/>
</dbReference>
<keyword evidence="2" id="KW-0719">Serine esterase</keyword>
<protein>
    <recommendedName>
        <fullName evidence="5">Carboxylic ester hydrolase</fullName>
        <ecNumber evidence="5">3.1.1.-</ecNumber>
    </recommendedName>
</protein>
<keyword evidence="3 5" id="KW-0378">Hydrolase</keyword>
<keyword evidence="6" id="KW-0812">Transmembrane</keyword>
<evidence type="ECO:0000259" key="7">
    <source>
        <dbReference type="Pfam" id="PF00135"/>
    </source>
</evidence>
<keyword evidence="6" id="KW-1133">Transmembrane helix</keyword>
<dbReference type="InterPro" id="IPR019819">
    <property type="entry name" value="Carboxylesterase_B_CS"/>
</dbReference>
<dbReference type="GO" id="GO:0052689">
    <property type="term" value="F:carboxylic ester hydrolase activity"/>
    <property type="evidence" value="ECO:0007669"/>
    <property type="project" value="UniProtKB-KW"/>
</dbReference>
<name>A0A146LUD8_LYGHE</name>
<dbReference type="PROSITE" id="PS00941">
    <property type="entry name" value="CARBOXYLESTERASE_B_2"/>
    <property type="match status" value="1"/>
</dbReference>
<keyword evidence="6" id="KW-0472">Membrane</keyword>
<gene>
    <name evidence="8" type="primary">EST6_20</name>
    <name evidence="9" type="synonym">EST6_7</name>
    <name evidence="9" type="ORF">g.73749</name>
    <name evidence="8" type="ORF">g.73750</name>
</gene>
<evidence type="ECO:0000313" key="9">
    <source>
        <dbReference type="EMBL" id="JAQ16971.1"/>
    </source>
</evidence>